<name>A0ABW0NQ28_9MICO</name>
<dbReference type="PANTHER" id="PTHR37305:SF1">
    <property type="entry name" value="MEMBRANE PROTEIN"/>
    <property type="match status" value="1"/>
</dbReference>
<keyword evidence="1" id="KW-0472">Membrane</keyword>
<evidence type="ECO:0000313" key="3">
    <source>
        <dbReference type="Proteomes" id="UP001596039"/>
    </source>
</evidence>
<evidence type="ECO:0000256" key="1">
    <source>
        <dbReference type="SAM" id="Phobius"/>
    </source>
</evidence>
<dbReference type="Proteomes" id="UP001596039">
    <property type="component" value="Unassembled WGS sequence"/>
</dbReference>
<dbReference type="EMBL" id="JBHSMG010000002">
    <property type="protein sequence ID" value="MFC5502655.1"/>
    <property type="molecule type" value="Genomic_DNA"/>
</dbReference>
<dbReference type="PANTHER" id="PTHR37305">
    <property type="entry name" value="INTEGRAL MEMBRANE PROTEIN-RELATED"/>
    <property type="match status" value="1"/>
</dbReference>
<feature type="transmembrane region" description="Helical" evidence="1">
    <location>
        <begin position="156"/>
        <end position="176"/>
    </location>
</feature>
<protein>
    <submittedName>
        <fullName evidence="2">ABC transporter permease</fullName>
    </submittedName>
</protein>
<feature type="transmembrane region" description="Helical" evidence="1">
    <location>
        <begin position="183"/>
        <end position="200"/>
    </location>
</feature>
<comment type="caution">
    <text evidence="2">The sequence shown here is derived from an EMBL/GenBank/DDBJ whole genome shotgun (WGS) entry which is preliminary data.</text>
</comment>
<gene>
    <name evidence="2" type="ORF">ACFPJ4_10445</name>
</gene>
<feature type="transmembrane region" description="Helical" evidence="1">
    <location>
        <begin position="78"/>
        <end position="103"/>
    </location>
</feature>
<accession>A0ABW0NQ28</accession>
<dbReference type="Pfam" id="PF12679">
    <property type="entry name" value="ABC2_membrane_2"/>
    <property type="match status" value="1"/>
</dbReference>
<organism evidence="2 3">
    <name type="scientific">Lysinimonas soli</name>
    <dbReference type="NCBI Taxonomy" id="1074233"/>
    <lineage>
        <taxon>Bacteria</taxon>
        <taxon>Bacillati</taxon>
        <taxon>Actinomycetota</taxon>
        <taxon>Actinomycetes</taxon>
        <taxon>Micrococcales</taxon>
        <taxon>Microbacteriaceae</taxon>
        <taxon>Lysinimonas</taxon>
    </lineage>
</organism>
<dbReference type="RefSeq" id="WP_386740344.1">
    <property type="nucleotide sequence ID" value="NZ_JBHSMG010000002.1"/>
</dbReference>
<feature type="transmembrane region" description="Helical" evidence="1">
    <location>
        <begin position="21"/>
        <end position="39"/>
    </location>
</feature>
<evidence type="ECO:0000313" key="2">
    <source>
        <dbReference type="EMBL" id="MFC5502655.1"/>
    </source>
</evidence>
<keyword evidence="3" id="KW-1185">Reference proteome</keyword>
<proteinExistence type="predicted"/>
<sequence>MNGTLVFARKEALEIVRTWRIWVLPMIILFFAITSPVLARFTPEIVGAVAGDQLGGITIPPATYLDAYGQWIKNLSQITLFALIIIYGGIVSSETSSGTAILVLTKPMSRGAFVAVKAIIHSLFLAALIVIGTLVTWGLTAAVFGRAPAGPVWSSALTWLVLGVFYVALMTFLSVLIPSSAGAAGAGIGAFVLLAVGAIWKPLSDHSPAGLASQAAALATGTAVPDLLPPVLVSLVLAVALVVAAALLFRAKEL</sequence>
<keyword evidence="1" id="KW-0812">Transmembrane</keyword>
<feature type="transmembrane region" description="Helical" evidence="1">
    <location>
        <begin position="123"/>
        <end position="144"/>
    </location>
</feature>
<reference evidence="3" key="1">
    <citation type="journal article" date="2019" name="Int. J. Syst. Evol. Microbiol.">
        <title>The Global Catalogue of Microorganisms (GCM) 10K type strain sequencing project: providing services to taxonomists for standard genome sequencing and annotation.</title>
        <authorList>
            <consortium name="The Broad Institute Genomics Platform"/>
            <consortium name="The Broad Institute Genome Sequencing Center for Infectious Disease"/>
            <person name="Wu L."/>
            <person name="Ma J."/>
        </authorList>
    </citation>
    <scope>NUCLEOTIDE SEQUENCE [LARGE SCALE GENOMIC DNA]</scope>
    <source>
        <strain evidence="3">CGMCC 4.6997</strain>
    </source>
</reference>
<feature type="transmembrane region" description="Helical" evidence="1">
    <location>
        <begin position="227"/>
        <end position="249"/>
    </location>
</feature>
<keyword evidence="1" id="KW-1133">Transmembrane helix</keyword>